<dbReference type="Proteomes" id="UP001152622">
    <property type="component" value="Chromosome 9"/>
</dbReference>
<accession>A0A9Q1IR98</accession>
<evidence type="ECO:0000313" key="3">
    <source>
        <dbReference type="Proteomes" id="UP001152622"/>
    </source>
</evidence>
<feature type="region of interest" description="Disordered" evidence="1">
    <location>
        <begin position="128"/>
        <end position="172"/>
    </location>
</feature>
<dbReference type="OrthoDB" id="5920617at2759"/>
<sequence>MVVLSVTPSRHFSTIGLVPVFSLRWSLPPALGCIPKQPNSEKTAPLRDGGRYRPHTIHGLSLDQKDSGPRSSPGEVVFRMPHFPWPPDGRGFGAGLFPLHSPLLRESCRKDGRGASGSLSVLRAGGRKGVFTAGQSHPRDSQNPTLGRDAGSANGGTIGSRARRAAAPRLRSSGQLVTPTGTLKYFSKGGGDQLYEQLVTLSSSTCTLVLCPHPAGPLLSPPATVLQQRCGSGAPGNWLSRANRRSAALGYRYV</sequence>
<evidence type="ECO:0000313" key="2">
    <source>
        <dbReference type="EMBL" id="KAJ8349340.1"/>
    </source>
</evidence>
<comment type="caution">
    <text evidence="2">The sequence shown here is derived from an EMBL/GenBank/DDBJ whole genome shotgun (WGS) entry which is preliminary data.</text>
</comment>
<gene>
    <name evidence="2" type="ORF">SKAU_G00244700</name>
</gene>
<reference evidence="2" key="1">
    <citation type="journal article" date="2023" name="Science">
        <title>Genome structures resolve the early diversification of teleost fishes.</title>
        <authorList>
            <person name="Parey E."/>
            <person name="Louis A."/>
            <person name="Montfort J."/>
            <person name="Bouchez O."/>
            <person name="Roques C."/>
            <person name="Iampietro C."/>
            <person name="Lluch J."/>
            <person name="Castinel A."/>
            <person name="Donnadieu C."/>
            <person name="Desvignes T."/>
            <person name="Floi Bucao C."/>
            <person name="Jouanno E."/>
            <person name="Wen M."/>
            <person name="Mejri S."/>
            <person name="Dirks R."/>
            <person name="Jansen H."/>
            <person name="Henkel C."/>
            <person name="Chen W.J."/>
            <person name="Zahm M."/>
            <person name="Cabau C."/>
            <person name="Klopp C."/>
            <person name="Thompson A.W."/>
            <person name="Robinson-Rechavi M."/>
            <person name="Braasch I."/>
            <person name="Lecointre G."/>
            <person name="Bobe J."/>
            <person name="Postlethwait J.H."/>
            <person name="Berthelot C."/>
            <person name="Roest Crollius H."/>
            <person name="Guiguen Y."/>
        </authorList>
    </citation>
    <scope>NUCLEOTIDE SEQUENCE</scope>
    <source>
        <strain evidence="2">WJC10195</strain>
    </source>
</reference>
<dbReference type="AlphaFoldDB" id="A0A9Q1IR98"/>
<keyword evidence="3" id="KW-1185">Reference proteome</keyword>
<protein>
    <submittedName>
        <fullName evidence="2">Uncharacterized protein</fullName>
    </submittedName>
</protein>
<name>A0A9Q1IR98_SYNKA</name>
<proteinExistence type="predicted"/>
<evidence type="ECO:0000256" key="1">
    <source>
        <dbReference type="SAM" id="MobiDB-lite"/>
    </source>
</evidence>
<dbReference type="EMBL" id="JAINUF010000009">
    <property type="protein sequence ID" value="KAJ8349340.1"/>
    <property type="molecule type" value="Genomic_DNA"/>
</dbReference>
<organism evidence="2 3">
    <name type="scientific">Synaphobranchus kaupii</name>
    <name type="common">Kaup's arrowtooth eel</name>
    <dbReference type="NCBI Taxonomy" id="118154"/>
    <lineage>
        <taxon>Eukaryota</taxon>
        <taxon>Metazoa</taxon>
        <taxon>Chordata</taxon>
        <taxon>Craniata</taxon>
        <taxon>Vertebrata</taxon>
        <taxon>Euteleostomi</taxon>
        <taxon>Actinopterygii</taxon>
        <taxon>Neopterygii</taxon>
        <taxon>Teleostei</taxon>
        <taxon>Anguilliformes</taxon>
        <taxon>Synaphobranchidae</taxon>
        <taxon>Synaphobranchus</taxon>
    </lineage>
</organism>